<dbReference type="InterPro" id="IPR050079">
    <property type="entry name" value="DEAD_box_RNA_helicase"/>
</dbReference>
<dbReference type="EnsemblMetazoa" id="MESCA006849-RA">
    <property type="protein sequence ID" value="MESCA006849-PA"/>
    <property type="gene ID" value="MESCA006849"/>
</dbReference>
<dbReference type="SUPFAM" id="SSF52540">
    <property type="entry name" value="P-loop containing nucleoside triphosphate hydrolases"/>
    <property type="match status" value="1"/>
</dbReference>
<dbReference type="GO" id="GO:0003724">
    <property type="term" value="F:RNA helicase activity"/>
    <property type="evidence" value="ECO:0007669"/>
    <property type="project" value="UniProtKB-EC"/>
</dbReference>
<organism evidence="11 12">
    <name type="scientific">Megaselia scalaris</name>
    <name type="common">Humpbacked fly</name>
    <name type="synonym">Phora scalaris</name>
    <dbReference type="NCBI Taxonomy" id="36166"/>
    <lineage>
        <taxon>Eukaryota</taxon>
        <taxon>Metazoa</taxon>
        <taxon>Ecdysozoa</taxon>
        <taxon>Arthropoda</taxon>
        <taxon>Hexapoda</taxon>
        <taxon>Insecta</taxon>
        <taxon>Pterygota</taxon>
        <taxon>Neoptera</taxon>
        <taxon>Endopterygota</taxon>
        <taxon>Diptera</taxon>
        <taxon>Brachycera</taxon>
        <taxon>Muscomorpha</taxon>
        <taxon>Platypezoidea</taxon>
        <taxon>Phoridae</taxon>
        <taxon>Megaseliini</taxon>
        <taxon>Megaselia</taxon>
    </lineage>
</organism>
<dbReference type="EC" id="3.6.4.13" evidence="1"/>
<dbReference type="PROSITE" id="PS51192">
    <property type="entry name" value="HELICASE_ATP_BIND_1"/>
    <property type="match status" value="1"/>
</dbReference>
<evidence type="ECO:0000256" key="2">
    <source>
        <dbReference type="ARBA" id="ARBA00022741"/>
    </source>
</evidence>
<keyword evidence="5" id="KW-0067">ATP-binding</keyword>
<dbReference type="OMA" id="IMERTNI"/>
<dbReference type="GO" id="GO:0005524">
    <property type="term" value="F:ATP binding"/>
    <property type="evidence" value="ECO:0007669"/>
    <property type="project" value="UniProtKB-KW"/>
</dbReference>
<evidence type="ECO:0000256" key="5">
    <source>
        <dbReference type="ARBA" id="ARBA00022840"/>
    </source>
</evidence>
<keyword evidence="2" id="KW-0547">Nucleotide-binding</keyword>
<evidence type="ECO:0000256" key="1">
    <source>
        <dbReference type="ARBA" id="ARBA00012552"/>
    </source>
</evidence>
<dbReference type="GO" id="GO:0016787">
    <property type="term" value="F:hydrolase activity"/>
    <property type="evidence" value="ECO:0007669"/>
    <property type="project" value="UniProtKB-KW"/>
</dbReference>
<proteinExistence type="predicted"/>
<reference evidence="11" key="2">
    <citation type="submission" date="2015-06" db="UniProtKB">
        <authorList>
            <consortium name="EnsemblMetazoa"/>
        </authorList>
    </citation>
    <scope>IDENTIFICATION</scope>
</reference>
<feature type="domain" description="Helicase ATP-binding" evidence="9">
    <location>
        <begin position="38"/>
        <end position="214"/>
    </location>
</feature>
<name>T1GT29_MEGSC</name>
<evidence type="ECO:0000259" key="10">
    <source>
        <dbReference type="PROSITE" id="PS51195"/>
    </source>
</evidence>
<dbReference type="GO" id="GO:0003723">
    <property type="term" value="F:RNA binding"/>
    <property type="evidence" value="ECO:0007669"/>
    <property type="project" value="UniProtKB-KW"/>
</dbReference>
<keyword evidence="12" id="KW-1185">Reference proteome</keyword>
<dbReference type="InterPro" id="IPR011545">
    <property type="entry name" value="DEAD/DEAH_box_helicase_dom"/>
</dbReference>
<evidence type="ECO:0000256" key="4">
    <source>
        <dbReference type="ARBA" id="ARBA00022806"/>
    </source>
</evidence>
<dbReference type="InterPro" id="IPR014014">
    <property type="entry name" value="RNA_helicase_DEAD_Q_motif"/>
</dbReference>
<feature type="short sequence motif" description="Q motif" evidence="8">
    <location>
        <begin position="7"/>
        <end position="35"/>
    </location>
</feature>
<dbReference type="PANTHER" id="PTHR47959">
    <property type="entry name" value="ATP-DEPENDENT RNA HELICASE RHLE-RELATED"/>
    <property type="match status" value="1"/>
</dbReference>
<dbReference type="SMART" id="SM00487">
    <property type="entry name" value="DEXDc"/>
    <property type="match status" value="1"/>
</dbReference>
<keyword evidence="6" id="KW-0694">RNA-binding</keyword>
<dbReference type="PANTHER" id="PTHR47959:SF21">
    <property type="entry name" value="DEAD-BOX HELICASE 56"/>
    <property type="match status" value="1"/>
</dbReference>
<evidence type="ECO:0000313" key="11">
    <source>
        <dbReference type="EnsemblMetazoa" id="MESCA006849-PA"/>
    </source>
</evidence>
<dbReference type="GO" id="GO:0005829">
    <property type="term" value="C:cytosol"/>
    <property type="evidence" value="ECO:0007669"/>
    <property type="project" value="TreeGrafter"/>
</dbReference>
<evidence type="ECO:0000256" key="3">
    <source>
        <dbReference type="ARBA" id="ARBA00022801"/>
    </source>
</evidence>
<comment type="catalytic activity">
    <reaction evidence="7">
        <text>ATP + H2O = ADP + phosphate + H(+)</text>
        <dbReference type="Rhea" id="RHEA:13065"/>
        <dbReference type="ChEBI" id="CHEBI:15377"/>
        <dbReference type="ChEBI" id="CHEBI:15378"/>
        <dbReference type="ChEBI" id="CHEBI:30616"/>
        <dbReference type="ChEBI" id="CHEBI:43474"/>
        <dbReference type="ChEBI" id="CHEBI:456216"/>
        <dbReference type="EC" id="3.6.4.13"/>
    </reaction>
</comment>
<dbReference type="InterPro" id="IPR014001">
    <property type="entry name" value="Helicase_ATP-bd"/>
</dbReference>
<accession>T1GT29</accession>
<dbReference type="EMBL" id="CAQQ02035054">
    <property type="status" value="NOT_ANNOTATED_CDS"/>
    <property type="molecule type" value="Genomic_DNA"/>
</dbReference>
<dbReference type="Pfam" id="PF00270">
    <property type="entry name" value="DEAD"/>
    <property type="match status" value="1"/>
</dbReference>
<dbReference type="HOGENOM" id="CLU_003041_8_2_1"/>
<dbReference type="PROSITE" id="PS51195">
    <property type="entry name" value="Q_MOTIF"/>
    <property type="match status" value="1"/>
</dbReference>
<keyword evidence="4" id="KW-0347">Helicase</keyword>
<protein>
    <recommendedName>
        <fullName evidence="1">RNA helicase</fullName>
        <ecNumber evidence="1">3.6.4.13</ecNumber>
    </recommendedName>
</protein>
<keyword evidence="3" id="KW-0378">Hydrolase</keyword>
<reference evidence="12" key="1">
    <citation type="submission" date="2013-02" db="EMBL/GenBank/DDBJ databases">
        <authorList>
            <person name="Hughes D."/>
        </authorList>
    </citation>
    <scope>NUCLEOTIDE SEQUENCE</scope>
    <source>
        <strain>Durham</strain>
        <strain evidence="12">NC isolate 2 -- Noor lab</strain>
    </source>
</reference>
<dbReference type="CDD" id="cd17961">
    <property type="entry name" value="DEADc_DDX56"/>
    <property type="match status" value="1"/>
</dbReference>
<evidence type="ECO:0000256" key="8">
    <source>
        <dbReference type="PROSITE-ProRule" id="PRU00552"/>
    </source>
</evidence>
<feature type="domain" description="DEAD-box RNA helicase Q" evidence="10">
    <location>
        <begin position="7"/>
        <end position="35"/>
    </location>
</feature>
<dbReference type="Gene3D" id="3.40.50.300">
    <property type="entry name" value="P-loop containing nucleotide triphosphate hydrolases"/>
    <property type="match status" value="1"/>
</dbReference>
<evidence type="ECO:0000256" key="6">
    <source>
        <dbReference type="ARBA" id="ARBA00022884"/>
    </source>
</evidence>
<sequence length="268" mass="29804">MSGKDFVNFHQMELDDRILKAISLVGWSKPTLIQEKAIPLLLEGKDVILRARTGSGKTAAFSIPLVQRILNSKTSSEEQITSAFVLTPSKELCQQTKQAILSLTAFCGKLIKVVDLSSNDTAAQKHVLSERPDIVISTPGKIVHHLQSGNVDLKKMEVLVIDEADLIFSYGFEKDFKKIVEHLPAIYQAMLVSATITEDVVEMKKVVLHNPVILKLEEPGLVPESQLSHQRILAEESDKPAILSALFKLHLLRGKNVIFVNTVDRCYK</sequence>
<evidence type="ECO:0000259" key="9">
    <source>
        <dbReference type="PROSITE" id="PS51192"/>
    </source>
</evidence>
<dbReference type="STRING" id="36166.T1GT29"/>
<evidence type="ECO:0000313" key="12">
    <source>
        <dbReference type="Proteomes" id="UP000015102"/>
    </source>
</evidence>
<dbReference type="AlphaFoldDB" id="T1GT29"/>
<dbReference type="InterPro" id="IPR027417">
    <property type="entry name" value="P-loop_NTPase"/>
</dbReference>
<dbReference type="Proteomes" id="UP000015102">
    <property type="component" value="Unassembled WGS sequence"/>
</dbReference>
<evidence type="ECO:0000256" key="7">
    <source>
        <dbReference type="ARBA" id="ARBA00047984"/>
    </source>
</evidence>